<dbReference type="eggNOG" id="KOG1658">
    <property type="taxonomic scope" value="Eukaryota"/>
</dbReference>
<dbReference type="STRING" id="578462.A0A0L0S6B3"/>
<dbReference type="InterPro" id="IPR003958">
    <property type="entry name" value="CBFA_NFYB_domain"/>
</dbReference>
<dbReference type="Proteomes" id="UP000054350">
    <property type="component" value="Unassembled WGS sequence"/>
</dbReference>
<dbReference type="AlphaFoldDB" id="A0A0L0S6B3"/>
<evidence type="ECO:0000313" key="5">
    <source>
        <dbReference type="Proteomes" id="UP000054350"/>
    </source>
</evidence>
<evidence type="ECO:0000256" key="1">
    <source>
        <dbReference type="ARBA" id="ARBA00004123"/>
    </source>
</evidence>
<reference evidence="4 5" key="1">
    <citation type="submission" date="2009-11" db="EMBL/GenBank/DDBJ databases">
        <title>Annotation of Allomyces macrogynus ATCC 38327.</title>
        <authorList>
            <consortium name="The Broad Institute Genome Sequencing Platform"/>
            <person name="Russ C."/>
            <person name="Cuomo C."/>
            <person name="Burger G."/>
            <person name="Gray M.W."/>
            <person name="Holland P.W.H."/>
            <person name="King N."/>
            <person name="Lang F.B.F."/>
            <person name="Roger A.J."/>
            <person name="Ruiz-Trillo I."/>
            <person name="Young S.K."/>
            <person name="Zeng Q."/>
            <person name="Gargeya S."/>
            <person name="Fitzgerald M."/>
            <person name="Haas B."/>
            <person name="Abouelleil A."/>
            <person name="Alvarado L."/>
            <person name="Arachchi H.M."/>
            <person name="Berlin A."/>
            <person name="Chapman S.B."/>
            <person name="Gearin G."/>
            <person name="Goldberg J."/>
            <person name="Griggs A."/>
            <person name="Gujja S."/>
            <person name="Hansen M."/>
            <person name="Heiman D."/>
            <person name="Howarth C."/>
            <person name="Larimer J."/>
            <person name="Lui A."/>
            <person name="MacDonald P.J.P."/>
            <person name="McCowen C."/>
            <person name="Montmayeur A."/>
            <person name="Murphy C."/>
            <person name="Neiman D."/>
            <person name="Pearson M."/>
            <person name="Priest M."/>
            <person name="Roberts A."/>
            <person name="Saif S."/>
            <person name="Shea T."/>
            <person name="Sisk P."/>
            <person name="Stolte C."/>
            <person name="Sykes S."/>
            <person name="Wortman J."/>
            <person name="Nusbaum C."/>
            <person name="Birren B."/>
        </authorList>
    </citation>
    <scope>NUCLEOTIDE SEQUENCE [LARGE SCALE GENOMIC DNA]</scope>
    <source>
        <strain evidence="4 5">ATCC 38327</strain>
    </source>
</reference>
<dbReference type="GO" id="GO:0046982">
    <property type="term" value="F:protein heterodimerization activity"/>
    <property type="evidence" value="ECO:0007669"/>
    <property type="project" value="InterPro"/>
</dbReference>
<accession>A0A0L0S6B3</accession>
<dbReference type="VEuPathDB" id="FungiDB:AMAG_18359"/>
<evidence type="ECO:0000256" key="2">
    <source>
        <dbReference type="ARBA" id="ARBA00023242"/>
    </source>
</evidence>
<evidence type="ECO:0000259" key="3">
    <source>
        <dbReference type="Pfam" id="PF00808"/>
    </source>
</evidence>
<dbReference type="InterPro" id="IPR050568">
    <property type="entry name" value="Transcr_DNA_Rep_Reg"/>
</dbReference>
<dbReference type="Gene3D" id="1.10.20.10">
    <property type="entry name" value="Histone, subunit A"/>
    <property type="match status" value="1"/>
</dbReference>
<feature type="domain" description="Transcription factor CBF/NF-Y/archaeal histone" evidence="3">
    <location>
        <begin position="26"/>
        <end position="88"/>
    </location>
</feature>
<protein>
    <recommendedName>
        <fullName evidence="3">Transcription factor CBF/NF-Y/archaeal histone domain-containing protein</fullName>
    </recommendedName>
</protein>
<proteinExistence type="predicted"/>
<dbReference type="InterPro" id="IPR009072">
    <property type="entry name" value="Histone-fold"/>
</dbReference>
<name>A0A0L0S6B3_ALLM3</name>
<dbReference type="SUPFAM" id="SSF47113">
    <property type="entry name" value="Histone-fold"/>
    <property type="match status" value="1"/>
</dbReference>
<keyword evidence="2" id="KW-0539">Nucleus</keyword>
<comment type="subcellular location">
    <subcellularLocation>
        <location evidence="1">Nucleus</location>
    </subcellularLocation>
</comment>
<keyword evidence="5" id="KW-1185">Reference proteome</keyword>
<dbReference type="OrthoDB" id="1272441at2759"/>
<organism evidence="4 5">
    <name type="scientific">Allomyces macrogynus (strain ATCC 38327)</name>
    <name type="common">Allomyces javanicus var. macrogynus</name>
    <dbReference type="NCBI Taxonomy" id="578462"/>
    <lineage>
        <taxon>Eukaryota</taxon>
        <taxon>Fungi</taxon>
        <taxon>Fungi incertae sedis</taxon>
        <taxon>Blastocladiomycota</taxon>
        <taxon>Blastocladiomycetes</taxon>
        <taxon>Blastocladiales</taxon>
        <taxon>Blastocladiaceae</taxon>
        <taxon>Allomyces</taxon>
    </lineage>
</organism>
<dbReference type="EMBL" id="GG745332">
    <property type="protein sequence ID" value="KNE57951.1"/>
    <property type="molecule type" value="Genomic_DNA"/>
</dbReference>
<evidence type="ECO:0000313" key="4">
    <source>
        <dbReference type="EMBL" id="KNE57951.1"/>
    </source>
</evidence>
<dbReference type="GO" id="GO:0008623">
    <property type="term" value="C:CHRAC"/>
    <property type="evidence" value="ECO:0007669"/>
    <property type="project" value="TreeGrafter"/>
</dbReference>
<dbReference type="GO" id="GO:0006261">
    <property type="term" value="P:DNA-templated DNA replication"/>
    <property type="evidence" value="ECO:0007669"/>
    <property type="project" value="TreeGrafter"/>
</dbReference>
<dbReference type="PANTHER" id="PTHR10252">
    <property type="entry name" value="HISTONE-LIKE TRANSCRIPTION FACTOR CCAAT-RELATED"/>
    <property type="match status" value="1"/>
</dbReference>
<dbReference type="Pfam" id="PF00808">
    <property type="entry name" value="CBFD_NFYB_HMF"/>
    <property type="match status" value="1"/>
</dbReference>
<reference evidence="5" key="2">
    <citation type="submission" date="2009-11" db="EMBL/GenBank/DDBJ databases">
        <title>The Genome Sequence of Allomyces macrogynus strain ATCC 38327.</title>
        <authorList>
            <consortium name="The Broad Institute Genome Sequencing Platform"/>
            <person name="Russ C."/>
            <person name="Cuomo C."/>
            <person name="Shea T."/>
            <person name="Young S.K."/>
            <person name="Zeng Q."/>
            <person name="Koehrsen M."/>
            <person name="Haas B."/>
            <person name="Borodovsky M."/>
            <person name="Guigo R."/>
            <person name="Alvarado L."/>
            <person name="Berlin A."/>
            <person name="Borenstein D."/>
            <person name="Chen Z."/>
            <person name="Engels R."/>
            <person name="Freedman E."/>
            <person name="Gellesch M."/>
            <person name="Goldberg J."/>
            <person name="Griggs A."/>
            <person name="Gujja S."/>
            <person name="Heiman D."/>
            <person name="Hepburn T."/>
            <person name="Howarth C."/>
            <person name="Jen D."/>
            <person name="Larson L."/>
            <person name="Lewis B."/>
            <person name="Mehta T."/>
            <person name="Park D."/>
            <person name="Pearson M."/>
            <person name="Roberts A."/>
            <person name="Saif S."/>
            <person name="Shenoy N."/>
            <person name="Sisk P."/>
            <person name="Stolte C."/>
            <person name="Sykes S."/>
            <person name="Walk T."/>
            <person name="White J."/>
            <person name="Yandava C."/>
            <person name="Burger G."/>
            <person name="Gray M.W."/>
            <person name="Holland P.W.H."/>
            <person name="King N."/>
            <person name="Lang F.B.F."/>
            <person name="Roger A.J."/>
            <person name="Ruiz-Trillo I."/>
            <person name="Lander E."/>
            <person name="Nusbaum C."/>
        </authorList>
    </citation>
    <scope>NUCLEOTIDE SEQUENCE [LARGE SCALE GENOMIC DNA]</scope>
    <source>
        <strain evidence="5">ATCC 38327</strain>
    </source>
</reference>
<dbReference type="OMA" id="RSWMMTM"/>
<sequence>MAETDNVDESSGAAASNVRDLITTVFPHARIRKIIRADPDVNIISADAVFVVAKAAELFLEKLSWVAYETADGERRRTVQYRDLVAAVELVDEYFSLEESSGGAEKGKNATD</sequence>
<dbReference type="PANTHER" id="PTHR10252:SF54">
    <property type="entry name" value="CHROMATIN ACCESSIBILITY COMPLEX PROTEIN 1"/>
    <property type="match status" value="1"/>
</dbReference>
<dbReference type="CDD" id="cd23645">
    <property type="entry name" value="HFD_Dpb3-like"/>
    <property type="match status" value="1"/>
</dbReference>
<gene>
    <name evidence="4" type="ORF">AMAG_18359</name>
</gene>